<dbReference type="OrthoDB" id="206313at2759"/>
<reference evidence="4" key="3">
    <citation type="submission" date="2020-12" db="UniProtKB">
        <authorList>
            <consortium name="EnsemblPlants"/>
        </authorList>
    </citation>
    <scope>IDENTIFICATION</scope>
</reference>
<evidence type="ECO:0000313" key="3">
    <source>
        <dbReference type="EMBL" id="PNR39297.1"/>
    </source>
</evidence>
<keyword evidence="2" id="KW-1133">Transmembrane helix</keyword>
<dbReference type="AlphaFoldDB" id="A0A2K1JCP4"/>
<feature type="transmembrane region" description="Helical" evidence="2">
    <location>
        <begin position="125"/>
        <end position="146"/>
    </location>
</feature>
<dbReference type="Gramene" id="Pp3c15_10510V3.2">
    <property type="protein sequence ID" value="Pp3c15_10510V3.2"/>
    <property type="gene ID" value="Pp3c15_10510"/>
</dbReference>
<dbReference type="PaxDb" id="3218-PP1S99_180V6.1"/>
<dbReference type="EnsemblPlants" id="Pp3c15_10510V3.2">
    <property type="protein sequence ID" value="Pp3c15_10510V3.2"/>
    <property type="gene ID" value="Pp3c15_10510"/>
</dbReference>
<feature type="region of interest" description="Disordered" evidence="1">
    <location>
        <begin position="1"/>
        <end position="46"/>
    </location>
</feature>
<evidence type="ECO:0000313" key="4">
    <source>
        <dbReference type="EnsemblPlants" id="Pp3c15_10510V3.1"/>
    </source>
</evidence>
<dbReference type="PANTHER" id="PTHR34965:SF1">
    <property type="entry name" value="OS07G0118300 PROTEIN"/>
    <property type="match status" value="1"/>
</dbReference>
<evidence type="ECO:0000256" key="2">
    <source>
        <dbReference type="SAM" id="Phobius"/>
    </source>
</evidence>
<dbReference type="GeneID" id="112292407"/>
<feature type="transmembrane region" description="Helical" evidence="2">
    <location>
        <begin position="199"/>
        <end position="219"/>
    </location>
</feature>
<reference evidence="3 5" key="2">
    <citation type="journal article" date="2018" name="Plant J.">
        <title>The Physcomitrella patens chromosome-scale assembly reveals moss genome structure and evolution.</title>
        <authorList>
            <person name="Lang D."/>
            <person name="Ullrich K.K."/>
            <person name="Murat F."/>
            <person name="Fuchs J."/>
            <person name="Jenkins J."/>
            <person name="Haas F.B."/>
            <person name="Piednoel M."/>
            <person name="Gundlach H."/>
            <person name="Van Bel M."/>
            <person name="Meyberg R."/>
            <person name="Vives C."/>
            <person name="Morata J."/>
            <person name="Symeonidi A."/>
            <person name="Hiss M."/>
            <person name="Muchero W."/>
            <person name="Kamisugi Y."/>
            <person name="Saleh O."/>
            <person name="Blanc G."/>
            <person name="Decker E.L."/>
            <person name="van Gessel N."/>
            <person name="Grimwood J."/>
            <person name="Hayes R.D."/>
            <person name="Graham S.W."/>
            <person name="Gunter L.E."/>
            <person name="McDaniel S.F."/>
            <person name="Hoernstein S.N.W."/>
            <person name="Larsson A."/>
            <person name="Li F.W."/>
            <person name="Perroud P.F."/>
            <person name="Phillips J."/>
            <person name="Ranjan P."/>
            <person name="Rokshar D.S."/>
            <person name="Rothfels C.J."/>
            <person name="Schneider L."/>
            <person name="Shu S."/>
            <person name="Stevenson D.W."/>
            <person name="Thummler F."/>
            <person name="Tillich M."/>
            <person name="Villarreal Aguilar J.C."/>
            <person name="Widiez T."/>
            <person name="Wong G.K."/>
            <person name="Wymore A."/>
            <person name="Zhang Y."/>
            <person name="Zimmer A.D."/>
            <person name="Quatrano R.S."/>
            <person name="Mayer K.F.X."/>
            <person name="Goodstein D."/>
            <person name="Casacuberta J.M."/>
            <person name="Vandepoele K."/>
            <person name="Reski R."/>
            <person name="Cuming A.C."/>
            <person name="Tuskan G.A."/>
            <person name="Maumus F."/>
            <person name="Salse J."/>
            <person name="Schmutz J."/>
            <person name="Rensing S.A."/>
        </authorList>
    </citation>
    <scope>NUCLEOTIDE SEQUENCE [LARGE SCALE GENOMIC DNA]</scope>
    <source>
        <strain evidence="4 5">cv. Gransden 2004</strain>
    </source>
</reference>
<dbReference type="EMBL" id="ABEU02000015">
    <property type="protein sequence ID" value="PNR39297.1"/>
    <property type="molecule type" value="Genomic_DNA"/>
</dbReference>
<dbReference type="Gramene" id="Pp3c15_10510V3.1">
    <property type="protein sequence ID" value="Pp3c15_10510V3.1"/>
    <property type="gene ID" value="Pp3c15_10510"/>
</dbReference>
<feature type="compositionally biased region" description="Basic and acidic residues" evidence="1">
    <location>
        <begin position="9"/>
        <end position="20"/>
    </location>
</feature>
<reference evidence="3 5" key="1">
    <citation type="journal article" date="2008" name="Science">
        <title>The Physcomitrella genome reveals evolutionary insights into the conquest of land by plants.</title>
        <authorList>
            <person name="Rensing S."/>
            <person name="Lang D."/>
            <person name="Zimmer A."/>
            <person name="Terry A."/>
            <person name="Salamov A."/>
            <person name="Shapiro H."/>
            <person name="Nishiyama T."/>
            <person name="Perroud P.-F."/>
            <person name="Lindquist E."/>
            <person name="Kamisugi Y."/>
            <person name="Tanahashi T."/>
            <person name="Sakakibara K."/>
            <person name="Fujita T."/>
            <person name="Oishi K."/>
            <person name="Shin-I T."/>
            <person name="Kuroki Y."/>
            <person name="Toyoda A."/>
            <person name="Suzuki Y."/>
            <person name="Hashimoto A."/>
            <person name="Yamaguchi K."/>
            <person name="Sugano A."/>
            <person name="Kohara Y."/>
            <person name="Fujiyama A."/>
            <person name="Anterola A."/>
            <person name="Aoki S."/>
            <person name="Ashton N."/>
            <person name="Barbazuk W.B."/>
            <person name="Barker E."/>
            <person name="Bennetzen J."/>
            <person name="Bezanilla M."/>
            <person name="Blankenship R."/>
            <person name="Cho S.H."/>
            <person name="Dutcher S."/>
            <person name="Estelle M."/>
            <person name="Fawcett J.A."/>
            <person name="Gundlach H."/>
            <person name="Hanada K."/>
            <person name="Heyl A."/>
            <person name="Hicks K.A."/>
            <person name="Hugh J."/>
            <person name="Lohr M."/>
            <person name="Mayer K."/>
            <person name="Melkozernov A."/>
            <person name="Murata T."/>
            <person name="Nelson D."/>
            <person name="Pils B."/>
            <person name="Prigge M."/>
            <person name="Reiss B."/>
            <person name="Renner T."/>
            <person name="Rombauts S."/>
            <person name="Rushton P."/>
            <person name="Sanderfoot A."/>
            <person name="Schween G."/>
            <person name="Shiu S.-H."/>
            <person name="Stueber K."/>
            <person name="Theodoulou F.L."/>
            <person name="Tu H."/>
            <person name="Van de Peer Y."/>
            <person name="Verrier P.J."/>
            <person name="Waters E."/>
            <person name="Wood A."/>
            <person name="Yang L."/>
            <person name="Cove D."/>
            <person name="Cuming A."/>
            <person name="Hasebe M."/>
            <person name="Lucas S."/>
            <person name="Mishler D.B."/>
            <person name="Reski R."/>
            <person name="Grigoriev I."/>
            <person name="Quatrano R.S."/>
            <person name="Boore J.L."/>
        </authorList>
    </citation>
    <scope>NUCLEOTIDE SEQUENCE [LARGE SCALE GENOMIC DNA]</scope>
    <source>
        <strain evidence="4 5">cv. Gransden 2004</strain>
    </source>
</reference>
<feature type="transmembrane region" description="Helical" evidence="2">
    <location>
        <begin position="86"/>
        <end position="113"/>
    </location>
</feature>
<keyword evidence="2" id="KW-0812">Transmembrane</keyword>
<dbReference type="EnsemblPlants" id="Pp3c15_10510V3.1">
    <property type="protein sequence ID" value="Pp3c15_10510V3.1"/>
    <property type="gene ID" value="Pp3c15_10510"/>
</dbReference>
<gene>
    <name evidence="4" type="primary">LOC112292407</name>
    <name evidence="3" type="ORF">PHYPA_019575</name>
</gene>
<keyword evidence="5" id="KW-1185">Reference proteome</keyword>
<proteinExistence type="predicted"/>
<dbReference type="OMA" id="MLEFWIG"/>
<dbReference type="RefSeq" id="XP_024396612.1">
    <property type="nucleotide sequence ID" value="XM_024540844.2"/>
</dbReference>
<evidence type="ECO:0000256" key="1">
    <source>
        <dbReference type="SAM" id="MobiDB-lite"/>
    </source>
</evidence>
<dbReference type="Proteomes" id="UP000006727">
    <property type="component" value="Chromosome 15"/>
</dbReference>
<dbReference type="KEGG" id="ppp:112292407"/>
<evidence type="ECO:0008006" key="6">
    <source>
        <dbReference type="Google" id="ProtNLM"/>
    </source>
</evidence>
<keyword evidence="2" id="KW-0472">Membrane</keyword>
<dbReference type="PANTHER" id="PTHR34965">
    <property type="entry name" value="OS07G0118300 PROTEIN"/>
    <property type="match status" value="1"/>
</dbReference>
<protein>
    <recommendedName>
        <fullName evidence="6">Golgi apparatus membrane protein TVP15</fullName>
    </recommendedName>
</protein>
<feature type="compositionally biased region" description="Low complexity" evidence="1">
    <location>
        <begin position="22"/>
        <end position="34"/>
    </location>
</feature>
<organism evidence="3">
    <name type="scientific">Physcomitrium patens</name>
    <name type="common">Spreading-leaved earth moss</name>
    <name type="synonym">Physcomitrella patens</name>
    <dbReference type="NCBI Taxonomy" id="3218"/>
    <lineage>
        <taxon>Eukaryota</taxon>
        <taxon>Viridiplantae</taxon>
        <taxon>Streptophyta</taxon>
        <taxon>Embryophyta</taxon>
        <taxon>Bryophyta</taxon>
        <taxon>Bryophytina</taxon>
        <taxon>Bryopsida</taxon>
        <taxon>Funariidae</taxon>
        <taxon>Funariales</taxon>
        <taxon>Funariaceae</taxon>
        <taxon>Physcomitrium</taxon>
    </lineage>
</organism>
<evidence type="ECO:0000313" key="5">
    <source>
        <dbReference type="Proteomes" id="UP000006727"/>
    </source>
</evidence>
<accession>A0A2K1JCP4</accession>
<name>A0A2K1JCP4_PHYPA</name>
<sequence>MGESVDLFEDLRERNNEKGHGSSVEPVEPAEPAVPSAPPAHDHVDLEAPLLGDPSQRYGSNQAIEGQIPPLPPPVLEPLPPEGDPLLYVCRILSIVTAVGALLCLLVNAISLFRSFDYRGFDYRVSVFVGILRCYTIAIAILVILAETEWEALFNFWKMLEFWIGRGLLQILVAALTRVLKRSSGETGAESLLHELASWWLFGCGIVYTVAGFLCLGSIKRNHLKRQNWRKKAQKDLEELHRRRADLEGQLSKQ</sequence>